<proteinExistence type="predicted"/>
<evidence type="ECO:0000313" key="3">
    <source>
        <dbReference type="RefSeq" id="XP_010442126.1"/>
    </source>
</evidence>
<dbReference type="GeneID" id="104725206"/>
<accession>A0ABM0UJN2</accession>
<dbReference type="PANTHER" id="PTHR34222">
    <property type="entry name" value="GAG_PRE-INTEGRS DOMAIN-CONTAINING PROTEIN"/>
    <property type="match status" value="1"/>
</dbReference>
<protein>
    <submittedName>
        <fullName evidence="3">Uncharacterized protein LOC104725206</fullName>
    </submittedName>
</protein>
<evidence type="ECO:0000313" key="2">
    <source>
        <dbReference type="Proteomes" id="UP000694864"/>
    </source>
</evidence>
<reference evidence="2" key="1">
    <citation type="journal article" date="2014" name="Nat. Commun.">
        <title>The emerging biofuel crop Camelina sativa retains a highly undifferentiated hexaploid genome structure.</title>
        <authorList>
            <person name="Kagale S."/>
            <person name="Koh C."/>
            <person name="Nixon J."/>
            <person name="Bollina V."/>
            <person name="Clarke W.E."/>
            <person name="Tuteja R."/>
            <person name="Spillane C."/>
            <person name="Robinson S.J."/>
            <person name="Links M.G."/>
            <person name="Clarke C."/>
            <person name="Higgins E.E."/>
            <person name="Huebert T."/>
            <person name="Sharpe A.G."/>
            <person name="Parkin I.A."/>
        </authorList>
    </citation>
    <scope>NUCLEOTIDE SEQUENCE [LARGE SCALE GENOMIC DNA]</scope>
    <source>
        <strain evidence="2">cv. DH55</strain>
    </source>
</reference>
<reference evidence="3" key="2">
    <citation type="submission" date="2025-08" db="UniProtKB">
        <authorList>
            <consortium name="RefSeq"/>
        </authorList>
    </citation>
    <scope>IDENTIFICATION</scope>
    <source>
        <tissue evidence="3">Leaf</tissue>
    </source>
</reference>
<sequence>MRNREEQGTQAAAFAVQIAKPLEAPEDKSKHLCSHCKRRGHTKEACFQLVGYPQWWGERGGKSVRGRGSGGVARANATMVIGSEDQSAEASRSGFTGLNNDQWKTLMQLLENQNKGPSNRLNGPYNAGVDWRR</sequence>
<dbReference type="RefSeq" id="XP_010442126.1">
    <property type="nucleotide sequence ID" value="XM_010443824.1"/>
</dbReference>
<feature type="region of interest" description="Disordered" evidence="1">
    <location>
        <begin position="113"/>
        <end position="133"/>
    </location>
</feature>
<name>A0ABM0UJN2_CAMSA</name>
<gene>
    <name evidence="3" type="primary">LOC104725206</name>
</gene>
<evidence type="ECO:0000256" key="1">
    <source>
        <dbReference type="SAM" id="MobiDB-lite"/>
    </source>
</evidence>
<keyword evidence="2" id="KW-1185">Reference proteome</keyword>
<organism evidence="2 3">
    <name type="scientific">Camelina sativa</name>
    <name type="common">False flax</name>
    <name type="synonym">Myagrum sativum</name>
    <dbReference type="NCBI Taxonomy" id="90675"/>
    <lineage>
        <taxon>Eukaryota</taxon>
        <taxon>Viridiplantae</taxon>
        <taxon>Streptophyta</taxon>
        <taxon>Embryophyta</taxon>
        <taxon>Tracheophyta</taxon>
        <taxon>Spermatophyta</taxon>
        <taxon>Magnoliopsida</taxon>
        <taxon>eudicotyledons</taxon>
        <taxon>Gunneridae</taxon>
        <taxon>Pentapetalae</taxon>
        <taxon>rosids</taxon>
        <taxon>malvids</taxon>
        <taxon>Brassicales</taxon>
        <taxon>Brassicaceae</taxon>
        <taxon>Camelineae</taxon>
        <taxon>Camelina</taxon>
    </lineage>
</organism>
<dbReference type="PANTHER" id="PTHR34222:SF28">
    <property type="entry name" value="CCHC-TYPE DOMAIN-CONTAINING PROTEIN"/>
    <property type="match status" value="1"/>
</dbReference>
<dbReference type="Proteomes" id="UP000694864">
    <property type="component" value="Chromosome 11"/>
</dbReference>